<comment type="catalytic activity">
    <reaction evidence="2">
        <text>[protein]-peptidylproline (omega=180) = [protein]-peptidylproline (omega=0)</text>
        <dbReference type="Rhea" id="RHEA:16237"/>
        <dbReference type="Rhea" id="RHEA-COMP:10747"/>
        <dbReference type="Rhea" id="RHEA-COMP:10748"/>
        <dbReference type="ChEBI" id="CHEBI:83833"/>
        <dbReference type="ChEBI" id="CHEBI:83834"/>
        <dbReference type="EC" id="5.2.1.8"/>
    </reaction>
</comment>
<feature type="chain" id="PRO_5044043844" description="Peptidyl-prolyl cis-trans isomerase" evidence="2">
    <location>
        <begin position="26"/>
        <end position="163"/>
    </location>
</feature>
<dbReference type="Gene3D" id="3.10.50.40">
    <property type="match status" value="1"/>
</dbReference>
<dbReference type="Pfam" id="PF13616">
    <property type="entry name" value="Rotamase_3"/>
    <property type="match status" value="1"/>
</dbReference>
<protein>
    <recommendedName>
        <fullName evidence="2">Peptidyl-prolyl cis-trans isomerase</fullName>
        <ecNumber evidence="2">5.2.1.8</ecNumber>
    </recommendedName>
</protein>
<dbReference type="PANTHER" id="PTHR43629:SF2">
    <property type="entry name" value="RHODANESE-LIKE_PPIC DOMAIN-CONTAINING PROTEIN 12, CHLOROPLASTIC"/>
    <property type="match status" value="1"/>
</dbReference>
<keyword evidence="1 2" id="KW-0413">Isomerase</keyword>
<evidence type="ECO:0000313" key="4">
    <source>
        <dbReference type="EMBL" id="KAL1527252.1"/>
    </source>
</evidence>
<proteinExistence type="predicted"/>
<dbReference type="Proteomes" id="UP001515480">
    <property type="component" value="Unassembled WGS sequence"/>
</dbReference>
<evidence type="ECO:0000313" key="5">
    <source>
        <dbReference type="Proteomes" id="UP001515480"/>
    </source>
</evidence>
<evidence type="ECO:0000256" key="1">
    <source>
        <dbReference type="PROSITE-ProRule" id="PRU00278"/>
    </source>
</evidence>
<feature type="signal peptide" evidence="2">
    <location>
        <begin position="1"/>
        <end position="25"/>
    </location>
</feature>
<dbReference type="InterPro" id="IPR046357">
    <property type="entry name" value="PPIase_dom_sf"/>
</dbReference>
<dbReference type="PANTHER" id="PTHR43629">
    <property type="entry name" value="PEPTIDYL-PROLYL CIS-TRANS ISOMERASE"/>
    <property type="match status" value="1"/>
</dbReference>
<dbReference type="SUPFAM" id="SSF54534">
    <property type="entry name" value="FKBP-like"/>
    <property type="match status" value="1"/>
</dbReference>
<dbReference type="PROSITE" id="PS50198">
    <property type="entry name" value="PPIC_PPIASE_2"/>
    <property type="match status" value="1"/>
</dbReference>
<keyword evidence="1 2" id="KW-0697">Rotamase</keyword>
<evidence type="ECO:0000259" key="3">
    <source>
        <dbReference type="PROSITE" id="PS50198"/>
    </source>
</evidence>
<organism evidence="4 5">
    <name type="scientific">Prymnesium parvum</name>
    <name type="common">Toxic golden alga</name>
    <dbReference type="NCBI Taxonomy" id="97485"/>
    <lineage>
        <taxon>Eukaryota</taxon>
        <taxon>Haptista</taxon>
        <taxon>Haptophyta</taxon>
        <taxon>Prymnesiophyceae</taxon>
        <taxon>Prymnesiales</taxon>
        <taxon>Prymnesiaceae</taxon>
        <taxon>Prymnesium</taxon>
    </lineage>
</organism>
<comment type="caution">
    <text evidence="4">The sequence shown here is derived from an EMBL/GenBank/DDBJ whole genome shotgun (WGS) entry which is preliminary data.</text>
</comment>
<evidence type="ECO:0000256" key="2">
    <source>
        <dbReference type="RuleBase" id="RU363014"/>
    </source>
</evidence>
<keyword evidence="5" id="KW-1185">Reference proteome</keyword>
<dbReference type="EMBL" id="JBGBPQ010000003">
    <property type="protein sequence ID" value="KAL1527252.1"/>
    <property type="molecule type" value="Genomic_DNA"/>
</dbReference>
<dbReference type="AlphaFoldDB" id="A0AB34K2B7"/>
<dbReference type="EC" id="5.2.1.8" evidence="2"/>
<sequence length="163" mass="17145">MRPELLSDFMLLASLLLASPILAEALHLATPAARSPARTTVPSAGLLDAFSKAFANEAFDDRKATAQHILLKGGDAEARAAAAEAIKAQIEAGKLTFEGAAQQFSECPSSAQVPAGSLGQFSPGRMVAEFDEFVFGAESKIGEIGVVETEFGTHLVKINRRDS</sequence>
<reference evidence="4 5" key="1">
    <citation type="journal article" date="2024" name="Science">
        <title>Giant polyketide synthase enzymes in the biosynthesis of giant marine polyether toxins.</title>
        <authorList>
            <person name="Fallon T.R."/>
            <person name="Shende V.V."/>
            <person name="Wierzbicki I.H."/>
            <person name="Pendleton A.L."/>
            <person name="Watervoot N.F."/>
            <person name="Auber R.P."/>
            <person name="Gonzalez D.J."/>
            <person name="Wisecaver J.H."/>
            <person name="Moore B.S."/>
        </authorList>
    </citation>
    <scope>NUCLEOTIDE SEQUENCE [LARGE SCALE GENOMIC DNA]</scope>
    <source>
        <strain evidence="4 5">12B1</strain>
    </source>
</reference>
<gene>
    <name evidence="4" type="ORF">AB1Y20_015928</name>
</gene>
<feature type="domain" description="PpiC" evidence="3">
    <location>
        <begin position="61"/>
        <end position="160"/>
    </location>
</feature>
<keyword evidence="2" id="KW-0732">Signal</keyword>
<dbReference type="InterPro" id="IPR052204">
    <property type="entry name" value="PpiC/parvulin_rotamase"/>
</dbReference>
<dbReference type="GO" id="GO:0003755">
    <property type="term" value="F:peptidyl-prolyl cis-trans isomerase activity"/>
    <property type="evidence" value="ECO:0007669"/>
    <property type="project" value="UniProtKB-UniRule"/>
</dbReference>
<name>A0AB34K2B7_PRYPA</name>
<accession>A0AB34K2B7</accession>
<dbReference type="InterPro" id="IPR000297">
    <property type="entry name" value="PPIase_PpiC"/>
</dbReference>